<dbReference type="SUPFAM" id="SSF50978">
    <property type="entry name" value="WD40 repeat-like"/>
    <property type="match status" value="1"/>
</dbReference>
<dbReference type="PROSITE" id="PS50294">
    <property type="entry name" value="WD_REPEATS_REGION"/>
    <property type="match status" value="1"/>
</dbReference>
<evidence type="ECO:0000313" key="8">
    <source>
        <dbReference type="Proteomes" id="UP000053780"/>
    </source>
</evidence>
<dbReference type="InterPro" id="IPR056150">
    <property type="entry name" value="WD40_CDC20-Fz"/>
</dbReference>
<protein>
    <submittedName>
        <fullName evidence="7">Cell cycle regulatory protein</fullName>
    </submittedName>
</protein>
<proteinExistence type="inferred from homology"/>
<dbReference type="EMBL" id="KE647137">
    <property type="protein sequence ID" value="EQB61468.1"/>
    <property type="molecule type" value="Genomic_DNA"/>
</dbReference>
<dbReference type="InterPro" id="IPR036322">
    <property type="entry name" value="WD40_repeat_dom_sf"/>
</dbReference>
<dbReference type="GO" id="GO:1990757">
    <property type="term" value="F:ubiquitin ligase activator activity"/>
    <property type="evidence" value="ECO:0007669"/>
    <property type="project" value="TreeGrafter"/>
</dbReference>
<dbReference type="AlphaFoldDB" id="T0LAW6"/>
<dbReference type="SMART" id="SM00320">
    <property type="entry name" value="WD40"/>
    <property type="match status" value="4"/>
</dbReference>
<evidence type="ECO:0000259" key="6">
    <source>
        <dbReference type="Pfam" id="PF24807"/>
    </source>
</evidence>
<comment type="similarity">
    <text evidence="1">Belongs to the WD repeat CDC20/Fizzy family.</text>
</comment>
<gene>
    <name evidence="7" type="ORF">NAPIS_ORF00962</name>
</gene>
<dbReference type="PROSITE" id="PS50082">
    <property type="entry name" value="WD_REPEATS_2"/>
    <property type="match status" value="2"/>
</dbReference>
<feature type="domain" description="CDC20/Fizzy WD40" evidence="6">
    <location>
        <begin position="47"/>
        <end position="332"/>
    </location>
</feature>
<evidence type="ECO:0000256" key="2">
    <source>
        <dbReference type="ARBA" id="ARBA00022574"/>
    </source>
</evidence>
<dbReference type="GO" id="GO:1905786">
    <property type="term" value="P:positive regulation of anaphase-promoting complex-dependent catabolic process"/>
    <property type="evidence" value="ECO:0007669"/>
    <property type="project" value="TreeGrafter"/>
</dbReference>
<name>T0LAW6_9MICR</name>
<dbReference type="OrthoDB" id="10263272at2759"/>
<feature type="repeat" description="WD" evidence="5">
    <location>
        <begin position="301"/>
        <end position="336"/>
    </location>
</feature>
<evidence type="ECO:0000313" key="7">
    <source>
        <dbReference type="EMBL" id="EQB61468.1"/>
    </source>
</evidence>
<evidence type="ECO:0000256" key="3">
    <source>
        <dbReference type="ARBA" id="ARBA00022737"/>
    </source>
</evidence>
<dbReference type="GO" id="GO:0010997">
    <property type="term" value="F:anaphase-promoting complex binding"/>
    <property type="evidence" value="ECO:0007669"/>
    <property type="project" value="InterPro"/>
</dbReference>
<dbReference type="PROSITE" id="PS00678">
    <property type="entry name" value="WD_REPEATS_1"/>
    <property type="match status" value="1"/>
</dbReference>
<dbReference type="Proteomes" id="UP000053780">
    <property type="component" value="Unassembled WGS sequence"/>
</dbReference>
<evidence type="ECO:0000256" key="4">
    <source>
        <dbReference type="ARBA" id="ARBA00023306"/>
    </source>
</evidence>
<feature type="repeat" description="WD" evidence="5">
    <location>
        <begin position="165"/>
        <end position="200"/>
    </location>
</feature>
<dbReference type="InterPro" id="IPR019775">
    <property type="entry name" value="WD40_repeat_CS"/>
</dbReference>
<dbReference type="GO" id="GO:0031145">
    <property type="term" value="P:anaphase-promoting complex-dependent catabolic process"/>
    <property type="evidence" value="ECO:0007669"/>
    <property type="project" value="TreeGrafter"/>
</dbReference>
<dbReference type="InterPro" id="IPR033010">
    <property type="entry name" value="Cdc20/Fizzy"/>
</dbReference>
<dbReference type="PANTHER" id="PTHR19918">
    <property type="entry name" value="CELL DIVISION CYCLE 20 CDC20 FIZZY -RELATED"/>
    <property type="match status" value="1"/>
</dbReference>
<keyword evidence="4" id="KW-0131">Cell cycle</keyword>
<organism evidence="7 8">
    <name type="scientific">Vairimorpha apis BRL 01</name>
    <dbReference type="NCBI Taxonomy" id="1037528"/>
    <lineage>
        <taxon>Eukaryota</taxon>
        <taxon>Fungi</taxon>
        <taxon>Fungi incertae sedis</taxon>
        <taxon>Microsporidia</taxon>
        <taxon>Nosematidae</taxon>
        <taxon>Vairimorpha</taxon>
    </lineage>
</organism>
<dbReference type="PANTHER" id="PTHR19918:SF1">
    <property type="entry name" value="FIZZY-RELATED PROTEIN HOMOLOG"/>
    <property type="match status" value="1"/>
</dbReference>
<dbReference type="Pfam" id="PF24807">
    <property type="entry name" value="WD40_CDC20-Fz"/>
    <property type="match status" value="1"/>
</dbReference>
<dbReference type="Gene3D" id="2.130.10.10">
    <property type="entry name" value="YVTN repeat-like/Quinoprotein amine dehydrogenase"/>
    <property type="match status" value="1"/>
</dbReference>
<dbReference type="GO" id="GO:0005680">
    <property type="term" value="C:anaphase-promoting complex"/>
    <property type="evidence" value="ECO:0007669"/>
    <property type="project" value="TreeGrafter"/>
</dbReference>
<evidence type="ECO:0000256" key="1">
    <source>
        <dbReference type="ARBA" id="ARBA00006445"/>
    </source>
</evidence>
<dbReference type="VEuPathDB" id="MicrosporidiaDB:NAPIS_ORF00962"/>
<reference evidence="7 8" key="1">
    <citation type="journal article" date="2013" name="BMC Genomics">
        <title>Genome sequencing and comparative genomics of honey bee microsporidia, Nosema apis reveal novel insights into host-parasite interactions.</title>
        <authorList>
            <person name="Chen Yp."/>
            <person name="Pettis J.S."/>
            <person name="Zhao Y."/>
            <person name="Liu X."/>
            <person name="Tallon L.J."/>
            <person name="Sadzewicz L.D."/>
            <person name="Li R."/>
            <person name="Zheng H."/>
            <person name="Huang S."/>
            <person name="Zhang X."/>
            <person name="Hamilton M.C."/>
            <person name="Pernal S.F."/>
            <person name="Melathopoulos A.P."/>
            <person name="Yan X."/>
            <person name="Evans J.D."/>
        </authorList>
    </citation>
    <scope>NUCLEOTIDE SEQUENCE [LARGE SCALE GENOMIC DNA]</scope>
    <source>
        <strain evidence="7 8">BRL 01</strain>
    </source>
</reference>
<keyword evidence="8" id="KW-1185">Reference proteome</keyword>
<evidence type="ECO:0000256" key="5">
    <source>
        <dbReference type="PROSITE-ProRule" id="PRU00221"/>
    </source>
</evidence>
<dbReference type="InterPro" id="IPR015943">
    <property type="entry name" value="WD40/YVTN_repeat-like_dom_sf"/>
</dbReference>
<keyword evidence="2 5" id="KW-0853">WD repeat</keyword>
<dbReference type="HOGENOM" id="CLU_014831_1_0_1"/>
<accession>T0LAW6</accession>
<keyword evidence="3" id="KW-0677">Repeat</keyword>
<dbReference type="InterPro" id="IPR001680">
    <property type="entry name" value="WD40_rpt"/>
</dbReference>
<sequence length="345" mass="39726">MDRYFSRKSTLNVTEIFDHTIKKEKITIKYLDALVTAQTYREIKTKSITDDFYSNLIDWYNDKIFFAVEDSIFVHDFYTLETSFVYKIPETNITSIKGTHNKIIIGSSMGDLYYFDIPKQKLTKRNYHTSRIGVIKQETSNLLTGSRDKTINIIDIRSSKTSHTLKSHTQEVCGIDISKNFLNLATGGNDNKLFIFDYRNLNYPLVKCSQHKAAVKALSWSPLNSNLLVSGGGTADKTVKLWDIDNITGSSSDCLINSMDYGSQVCNLKWLLNNQIVSTHGYSKNDIRISDPLNFKCQKQFLGHRNRVIHFSVSQDERFFVTGSSDCSIKFWELRNEMFNELKIR</sequence>